<keyword evidence="3" id="KW-1185">Reference proteome</keyword>
<keyword evidence="1" id="KW-0472">Membrane</keyword>
<name>A0A517N3R5_9BACT</name>
<dbReference type="KEGG" id="rlc:K227x_01410"/>
<feature type="transmembrane region" description="Helical" evidence="1">
    <location>
        <begin position="152"/>
        <end position="174"/>
    </location>
</feature>
<organism evidence="2 3">
    <name type="scientific">Rubripirellula lacrimiformis</name>
    <dbReference type="NCBI Taxonomy" id="1930273"/>
    <lineage>
        <taxon>Bacteria</taxon>
        <taxon>Pseudomonadati</taxon>
        <taxon>Planctomycetota</taxon>
        <taxon>Planctomycetia</taxon>
        <taxon>Pirellulales</taxon>
        <taxon>Pirellulaceae</taxon>
        <taxon>Rubripirellula</taxon>
    </lineage>
</organism>
<evidence type="ECO:0000256" key="1">
    <source>
        <dbReference type="SAM" id="Phobius"/>
    </source>
</evidence>
<dbReference type="EMBL" id="CP036525">
    <property type="protein sequence ID" value="QDT01773.1"/>
    <property type="molecule type" value="Genomic_DNA"/>
</dbReference>
<dbReference type="AlphaFoldDB" id="A0A517N3R5"/>
<protein>
    <submittedName>
        <fullName evidence="2">Uncharacterized protein</fullName>
    </submittedName>
</protein>
<feature type="transmembrane region" description="Helical" evidence="1">
    <location>
        <begin position="114"/>
        <end position="132"/>
    </location>
</feature>
<feature type="transmembrane region" description="Helical" evidence="1">
    <location>
        <begin position="85"/>
        <end position="102"/>
    </location>
</feature>
<gene>
    <name evidence="2" type="ORF">K227x_01410</name>
</gene>
<evidence type="ECO:0000313" key="2">
    <source>
        <dbReference type="EMBL" id="QDT01773.1"/>
    </source>
</evidence>
<proteinExistence type="predicted"/>
<sequence length="183" mass="20353">MPTTIPLAAFCGHYCFANPYTPPTEVQHLPSIFARNTVKTFGATTLFVVGFIGAVHADLFVQLGTRDAIATYANHNWVWNNFIRLPYLACIQFVLIFAWCRVRTNGCKNRRPSLFISLPLGAISGVGLFRSWDLIGSIIENQLGVAMTWAPHFMACWIAYGLTSVSLAEALLAIRRFQSHCPT</sequence>
<accession>A0A517N3R5</accession>
<evidence type="ECO:0000313" key="3">
    <source>
        <dbReference type="Proteomes" id="UP000318538"/>
    </source>
</evidence>
<keyword evidence="1" id="KW-0812">Transmembrane</keyword>
<keyword evidence="1" id="KW-1133">Transmembrane helix</keyword>
<reference evidence="2 3" key="1">
    <citation type="submission" date="2019-02" db="EMBL/GenBank/DDBJ databases">
        <title>Deep-cultivation of Planctomycetes and their phenomic and genomic characterization uncovers novel biology.</title>
        <authorList>
            <person name="Wiegand S."/>
            <person name="Jogler M."/>
            <person name="Boedeker C."/>
            <person name="Pinto D."/>
            <person name="Vollmers J."/>
            <person name="Rivas-Marin E."/>
            <person name="Kohn T."/>
            <person name="Peeters S.H."/>
            <person name="Heuer A."/>
            <person name="Rast P."/>
            <person name="Oberbeckmann S."/>
            <person name="Bunk B."/>
            <person name="Jeske O."/>
            <person name="Meyerdierks A."/>
            <person name="Storesund J.E."/>
            <person name="Kallscheuer N."/>
            <person name="Luecker S."/>
            <person name="Lage O.M."/>
            <person name="Pohl T."/>
            <person name="Merkel B.J."/>
            <person name="Hornburger P."/>
            <person name="Mueller R.-W."/>
            <person name="Bruemmer F."/>
            <person name="Labrenz M."/>
            <person name="Spormann A.M."/>
            <person name="Op den Camp H."/>
            <person name="Overmann J."/>
            <person name="Amann R."/>
            <person name="Jetten M.S.M."/>
            <person name="Mascher T."/>
            <person name="Medema M.H."/>
            <person name="Devos D.P."/>
            <person name="Kaster A.-K."/>
            <person name="Ovreas L."/>
            <person name="Rohde M."/>
            <person name="Galperin M.Y."/>
            <person name="Jogler C."/>
        </authorList>
    </citation>
    <scope>NUCLEOTIDE SEQUENCE [LARGE SCALE GENOMIC DNA]</scope>
    <source>
        <strain evidence="2 3">K22_7</strain>
    </source>
</reference>
<dbReference type="Proteomes" id="UP000318538">
    <property type="component" value="Chromosome"/>
</dbReference>